<dbReference type="Pfam" id="PF00534">
    <property type="entry name" value="Glycos_transf_1"/>
    <property type="match status" value="1"/>
</dbReference>
<dbReference type="AlphaFoldDB" id="A0A1H0MI44"/>
<proteinExistence type="predicted"/>
<sequence length="367" mass="41428">MASQVRVLMILPTFNYSGGIESFVMNNLRHLNMKEFQIDILSHDVNALDYVSEVENFGGKVFLLPKFSPKNFSIIKSNYVDILSKKQYDVVHCHMANAAFLYLKYAQRYKVPVRILHSHQNKAADTLIHSLRNIPLLAIGKKYANHCMACTALAGDFLFPNHQYDIVRNAIDYSAYIFDGDRRVALRKKLGFLKTDIIIGHTGRLTSQKNQIFLLSILEKLSLQNPNYKLVLVGGGEDRELLGKKVIKHGLSEKVKFLGDRNDIPELLQVFDLFVFPSVYEGLGISILEAQANGLFCVTSTGVPEDADISANIVHLDLKQGVEMWCEVIASIDISKRSEEVVLDPKYDIIKNADILAGLYRCFLNRS</sequence>
<dbReference type="RefSeq" id="WP_074482110.1">
    <property type="nucleotide sequence ID" value="NZ_FNJK01000002.1"/>
</dbReference>
<evidence type="ECO:0000259" key="1">
    <source>
        <dbReference type="Pfam" id="PF00534"/>
    </source>
</evidence>
<organism evidence="3 4">
    <name type="scientific">Streptococcus equinus</name>
    <name type="common">Streptococcus bovis</name>
    <dbReference type="NCBI Taxonomy" id="1335"/>
    <lineage>
        <taxon>Bacteria</taxon>
        <taxon>Bacillati</taxon>
        <taxon>Bacillota</taxon>
        <taxon>Bacilli</taxon>
        <taxon>Lactobacillales</taxon>
        <taxon>Streptococcaceae</taxon>
        <taxon>Streptococcus</taxon>
    </lineage>
</organism>
<reference evidence="3 4" key="1">
    <citation type="submission" date="2016-10" db="EMBL/GenBank/DDBJ databases">
        <authorList>
            <person name="de Groot N.N."/>
        </authorList>
    </citation>
    <scope>NUCLEOTIDE SEQUENCE [LARGE SCALE GENOMIC DNA]</scope>
    <source>
        <strain evidence="3 4">Sb04</strain>
    </source>
</reference>
<dbReference type="OrthoDB" id="9804196at2"/>
<dbReference type="EMBL" id="FNJK01000002">
    <property type="protein sequence ID" value="SDO80034.1"/>
    <property type="molecule type" value="Genomic_DNA"/>
</dbReference>
<feature type="domain" description="Glycosyl transferase family 1" evidence="1">
    <location>
        <begin position="186"/>
        <end position="303"/>
    </location>
</feature>
<dbReference type="GO" id="GO:0016757">
    <property type="term" value="F:glycosyltransferase activity"/>
    <property type="evidence" value="ECO:0007669"/>
    <property type="project" value="InterPro"/>
</dbReference>
<dbReference type="SUPFAM" id="SSF53756">
    <property type="entry name" value="UDP-Glycosyltransferase/glycogen phosphorylase"/>
    <property type="match status" value="1"/>
</dbReference>
<evidence type="ECO:0000259" key="2">
    <source>
        <dbReference type="Pfam" id="PF13439"/>
    </source>
</evidence>
<dbReference type="InterPro" id="IPR050194">
    <property type="entry name" value="Glycosyltransferase_grp1"/>
</dbReference>
<dbReference type="Pfam" id="PF13439">
    <property type="entry name" value="Glyco_transf_4"/>
    <property type="match status" value="1"/>
</dbReference>
<accession>A0A1H0MI44</accession>
<evidence type="ECO:0000313" key="3">
    <source>
        <dbReference type="EMBL" id="SDO80034.1"/>
    </source>
</evidence>
<gene>
    <name evidence="3" type="ORF">SAMN05216347_102351</name>
</gene>
<keyword evidence="3" id="KW-0808">Transferase</keyword>
<dbReference type="PANTHER" id="PTHR45947">
    <property type="entry name" value="SULFOQUINOVOSYL TRANSFERASE SQD2"/>
    <property type="match status" value="1"/>
</dbReference>
<dbReference type="PANTHER" id="PTHR45947:SF3">
    <property type="entry name" value="SULFOQUINOVOSYL TRANSFERASE SQD2"/>
    <property type="match status" value="1"/>
</dbReference>
<protein>
    <submittedName>
        <fullName evidence="3">Glycosyltransferase involved in cell wall bisynthesis</fullName>
    </submittedName>
</protein>
<evidence type="ECO:0000313" key="4">
    <source>
        <dbReference type="Proteomes" id="UP000183816"/>
    </source>
</evidence>
<dbReference type="Proteomes" id="UP000183816">
    <property type="component" value="Unassembled WGS sequence"/>
</dbReference>
<feature type="domain" description="Glycosyltransferase subfamily 4-like N-terminal" evidence="2">
    <location>
        <begin position="18"/>
        <end position="150"/>
    </location>
</feature>
<dbReference type="InterPro" id="IPR028098">
    <property type="entry name" value="Glyco_trans_4-like_N"/>
</dbReference>
<name>A0A1H0MI44_STREI</name>
<dbReference type="InterPro" id="IPR001296">
    <property type="entry name" value="Glyco_trans_1"/>
</dbReference>
<dbReference type="Gene3D" id="3.40.50.2000">
    <property type="entry name" value="Glycogen Phosphorylase B"/>
    <property type="match status" value="2"/>
</dbReference>